<evidence type="ECO:0000313" key="7">
    <source>
        <dbReference type="Proteomes" id="UP000673691"/>
    </source>
</evidence>
<dbReference type="InterPro" id="IPR000796">
    <property type="entry name" value="Asp_trans"/>
</dbReference>
<dbReference type="GO" id="GO:0004069">
    <property type="term" value="F:L-aspartate:2-oxoglutarate aminotransferase activity"/>
    <property type="evidence" value="ECO:0007669"/>
    <property type="project" value="UniProtKB-EC"/>
</dbReference>
<keyword evidence="4" id="KW-0808">Transferase</keyword>
<reference evidence="6 7" key="1">
    <citation type="journal article" name="Sci. Rep.">
        <title>Genome-scale phylogenetic analyses confirm Olpidium as the closest living zoosporic fungus to the non-flagellated, terrestrial fungi.</title>
        <authorList>
            <person name="Chang Y."/>
            <person name="Rochon D."/>
            <person name="Sekimoto S."/>
            <person name="Wang Y."/>
            <person name="Chovatia M."/>
            <person name="Sandor L."/>
            <person name="Salamov A."/>
            <person name="Grigoriev I.V."/>
            <person name="Stajich J.E."/>
            <person name="Spatafora J.W."/>
        </authorList>
    </citation>
    <scope>NUCLEOTIDE SEQUENCE [LARGE SCALE GENOMIC DNA]</scope>
    <source>
        <strain evidence="6">S191</strain>
    </source>
</reference>
<evidence type="ECO:0000313" key="6">
    <source>
        <dbReference type="EMBL" id="KAG5458457.1"/>
    </source>
</evidence>
<evidence type="ECO:0008006" key="8">
    <source>
        <dbReference type="Google" id="ProtNLM"/>
    </source>
</evidence>
<sequence length="86" mass="9685">MIGTDDNADFAPRDPVLGITEAFKEDSDPRKVNLGVGSYRDDDGNPYVFNCVRKVSFIQLTVRRRFCAMRMEHPDGVLCCAATRRS</sequence>
<dbReference type="PANTHER" id="PTHR11879:SF22">
    <property type="entry name" value="ASPARTATE AMINOTRANSFERASE, MITOCHONDRIAL"/>
    <property type="match status" value="1"/>
</dbReference>
<evidence type="ECO:0000256" key="2">
    <source>
        <dbReference type="ARBA" id="ARBA00011738"/>
    </source>
</evidence>
<accession>A0A8H7ZSA7</accession>
<dbReference type="InterPro" id="IPR015424">
    <property type="entry name" value="PyrdxlP-dep_Trfase"/>
</dbReference>
<name>A0A8H7ZSA7_9FUNG</name>
<dbReference type="GO" id="GO:0005739">
    <property type="term" value="C:mitochondrion"/>
    <property type="evidence" value="ECO:0007669"/>
    <property type="project" value="TreeGrafter"/>
</dbReference>
<dbReference type="SUPFAM" id="SSF53383">
    <property type="entry name" value="PLP-dependent transferases"/>
    <property type="match status" value="1"/>
</dbReference>
<evidence type="ECO:0000256" key="5">
    <source>
        <dbReference type="ARBA" id="ARBA00022898"/>
    </source>
</evidence>
<dbReference type="AlphaFoldDB" id="A0A8H7ZSA7"/>
<evidence type="ECO:0000256" key="4">
    <source>
        <dbReference type="ARBA" id="ARBA00022679"/>
    </source>
</evidence>
<dbReference type="OrthoDB" id="6752799at2759"/>
<keyword evidence="5" id="KW-0663">Pyridoxal phosphate</keyword>
<evidence type="ECO:0000256" key="1">
    <source>
        <dbReference type="ARBA" id="ARBA00001933"/>
    </source>
</evidence>
<protein>
    <recommendedName>
        <fullName evidence="8">Aspartate transaminase</fullName>
    </recommendedName>
</protein>
<dbReference type="Gene3D" id="3.90.1150.10">
    <property type="entry name" value="Aspartate Aminotransferase, domain 1"/>
    <property type="match status" value="1"/>
</dbReference>
<dbReference type="Proteomes" id="UP000673691">
    <property type="component" value="Unassembled WGS sequence"/>
</dbReference>
<dbReference type="InterPro" id="IPR015422">
    <property type="entry name" value="PyrdxlP-dep_Trfase_small"/>
</dbReference>
<keyword evidence="7" id="KW-1185">Reference proteome</keyword>
<dbReference type="PANTHER" id="PTHR11879">
    <property type="entry name" value="ASPARTATE AMINOTRANSFERASE"/>
    <property type="match status" value="1"/>
</dbReference>
<organism evidence="6 7">
    <name type="scientific">Olpidium bornovanus</name>
    <dbReference type="NCBI Taxonomy" id="278681"/>
    <lineage>
        <taxon>Eukaryota</taxon>
        <taxon>Fungi</taxon>
        <taxon>Fungi incertae sedis</taxon>
        <taxon>Olpidiomycota</taxon>
        <taxon>Olpidiomycotina</taxon>
        <taxon>Olpidiomycetes</taxon>
        <taxon>Olpidiales</taxon>
        <taxon>Olpidiaceae</taxon>
        <taxon>Olpidium</taxon>
    </lineage>
</organism>
<keyword evidence="3" id="KW-0032">Aminotransferase</keyword>
<proteinExistence type="predicted"/>
<dbReference type="GO" id="GO:0006520">
    <property type="term" value="P:amino acid metabolic process"/>
    <property type="evidence" value="ECO:0007669"/>
    <property type="project" value="InterPro"/>
</dbReference>
<dbReference type="EMBL" id="JAEFCI010008458">
    <property type="protein sequence ID" value="KAG5458457.1"/>
    <property type="molecule type" value="Genomic_DNA"/>
</dbReference>
<comment type="cofactor">
    <cofactor evidence="1">
        <name>pyridoxal 5'-phosphate</name>
        <dbReference type="ChEBI" id="CHEBI:597326"/>
    </cofactor>
</comment>
<comment type="caution">
    <text evidence="6">The sequence shown here is derived from an EMBL/GenBank/DDBJ whole genome shotgun (WGS) entry which is preliminary data.</text>
</comment>
<evidence type="ECO:0000256" key="3">
    <source>
        <dbReference type="ARBA" id="ARBA00022576"/>
    </source>
</evidence>
<comment type="subunit">
    <text evidence="2">Homodimer.</text>
</comment>
<gene>
    <name evidence="6" type="ORF">BJ554DRAFT_1312</name>
</gene>